<keyword evidence="10" id="KW-1185">Reference proteome</keyword>
<dbReference type="InterPro" id="IPR006710">
    <property type="entry name" value="Glyco_hydro_43"/>
</dbReference>
<feature type="chain" id="PRO_5042118149" evidence="7">
    <location>
        <begin position="31"/>
        <end position="509"/>
    </location>
</feature>
<comment type="similarity">
    <text evidence="1 5">Belongs to the glycosyl hydrolase 43 family.</text>
</comment>
<dbReference type="CDD" id="cd00161">
    <property type="entry name" value="beta-trefoil_Ricin-like"/>
    <property type="match status" value="1"/>
</dbReference>
<protein>
    <submittedName>
        <fullName evidence="9">Beta-xylosidase, GH43 family</fullName>
    </submittedName>
</protein>
<evidence type="ECO:0000256" key="3">
    <source>
        <dbReference type="ARBA" id="ARBA00022801"/>
    </source>
</evidence>
<comment type="caution">
    <text evidence="9">The sequence shown here is derived from an EMBL/GenBank/DDBJ whole genome shotgun (WGS) entry which is preliminary data.</text>
</comment>
<dbReference type="InterPro" id="IPR035992">
    <property type="entry name" value="Ricin_B-like_lectins"/>
</dbReference>
<feature type="signal peptide" evidence="7">
    <location>
        <begin position="1"/>
        <end position="30"/>
    </location>
</feature>
<accession>A0AAE3KFQ1</accession>
<evidence type="ECO:0000256" key="1">
    <source>
        <dbReference type="ARBA" id="ARBA00009865"/>
    </source>
</evidence>
<dbReference type="Gene3D" id="2.80.10.50">
    <property type="match status" value="1"/>
</dbReference>
<dbReference type="CDD" id="cd18820">
    <property type="entry name" value="GH43_LbAraf43-like"/>
    <property type="match status" value="1"/>
</dbReference>
<name>A0AAE3KFQ1_9PSEU</name>
<dbReference type="EMBL" id="JAMTCK010000004">
    <property type="protein sequence ID" value="MCP2165200.1"/>
    <property type="molecule type" value="Genomic_DNA"/>
</dbReference>
<evidence type="ECO:0000256" key="4">
    <source>
        <dbReference type="ARBA" id="ARBA00023295"/>
    </source>
</evidence>
<dbReference type="Pfam" id="PF14200">
    <property type="entry name" value="RicinB_lectin_2"/>
    <property type="match status" value="1"/>
</dbReference>
<evidence type="ECO:0000256" key="6">
    <source>
        <dbReference type="SAM" id="MobiDB-lite"/>
    </source>
</evidence>
<evidence type="ECO:0000259" key="8">
    <source>
        <dbReference type="Pfam" id="PF14200"/>
    </source>
</evidence>
<dbReference type="GO" id="GO:0005975">
    <property type="term" value="P:carbohydrate metabolic process"/>
    <property type="evidence" value="ECO:0007669"/>
    <property type="project" value="InterPro"/>
</dbReference>
<keyword evidence="4 5" id="KW-0326">Glycosidase</keyword>
<dbReference type="RefSeq" id="WP_253769757.1">
    <property type="nucleotide sequence ID" value="NZ_JAMTCK010000004.1"/>
</dbReference>
<evidence type="ECO:0000313" key="9">
    <source>
        <dbReference type="EMBL" id="MCP2165200.1"/>
    </source>
</evidence>
<reference evidence="9" key="1">
    <citation type="submission" date="2022-06" db="EMBL/GenBank/DDBJ databases">
        <title>Genomic Encyclopedia of Archaeal and Bacterial Type Strains, Phase II (KMG-II): from individual species to whole genera.</title>
        <authorList>
            <person name="Goeker M."/>
        </authorList>
    </citation>
    <scope>NUCLEOTIDE SEQUENCE</scope>
    <source>
        <strain evidence="9">DSM 43935</strain>
    </source>
</reference>
<dbReference type="GO" id="GO:0004553">
    <property type="term" value="F:hydrolase activity, hydrolyzing O-glycosyl compounds"/>
    <property type="evidence" value="ECO:0007669"/>
    <property type="project" value="InterPro"/>
</dbReference>
<sequence length="509" mass="54724">MRTLVSRLSRPVLVAVTALLCLAGLAPTPAAPTPAAADASGRPAPRQTLRNPVREGVADPWLFHRDGSYFLSYTATDRIVLVRANSVAGLATAPAVTVWRDSSPDRCCGVWAPEFHFLDHRWYVYYAAAPPDTVSGHRMYVLESAGASPFGPYRFKGQLATNTDFAIDGTVLRLPNGRLYHVWSGVPTGSTTQNLYIAQLRDPWTISGPPVLLSQPTLAWERQGSPIEEGPVVLRRAGRTFLFFSASHCATPDYALGVLEFTGGDVLDPASWRKTPTPVFQRSDANWVFGTGHNSFVSSPDGRETWIAYHAMTSPTGAPNGSCGGDRSLRLDRVDFDADGTPRLGPPSASWQTLPLPSGDPGTRGVSPGQYRLAPLNNTGNALAVDDCSTEPGANVSVWAADAASPCQRWNLSRFGDGYRITNAHTGQALTVADCSPDNHADVVQQPDQGADCQRWYVDALLGGAHRISSTTSGRALDVAGCAAAPPADVRVWNFWQGDCQKWQLTPVT</sequence>
<evidence type="ECO:0000256" key="2">
    <source>
        <dbReference type="ARBA" id="ARBA00022729"/>
    </source>
</evidence>
<proteinExistence type="inferred from homology"/>
<gene>
    <name evidence="9" type="ORF">LX83_002049</name>
</gene>
<evidence type="ECO:0000256" key="7">
    <source>
        <dbReference type="SAM" id="SignalP"/>
    </source>
</evidence>
<dbReference type="Proteomes" id="UP001206128">
    <property type="component" value="Unassembled WGS sequence"/>
</dbReference>
<dbReference type="SUPFAM" id="SSF75005">
    <property type="entry name" value="Arabinanase/levansucrase/invertase"/>
    <property type="match status" value="1"/>
</dbReference>
<evidence type="ECO:0000256" key="5">
    <source>
        <dbReference type="RuleBase" id="RU361187"/>
    </source>
</evidence>
<dbReference type="InterPro" id="IPR000772">
    <property type="entry name" value="Ricin_B_lectin"/>
</dbReference>
<feature type="domain" description="Ricin B lectin" evidence="8">
    <location>
        <begin position="406"/>
        <end position="493"/>
    </location>
</feature>
<dbReference type="AlphaFoldDB" id="A0AAE3KFQ1"/>
<organism evidence="9 10">
    <name type="scientific">Goodfellowiella coeruleoviolacea</name>
    <dbReference type="NCBI Taxonomy" id="334858"/>
    <lineage>
        <taxon>Bacteria</taxon>
        <taxon>Bacillati</taxon>
        <taxon>Actinomycetota</taxon>
        <taxon>Actinomycetes</taxon>
        <taxon>Pseudonocardiales</taxon>
        <taxon>Pseudonocardiaceae</taxon>
        <taxon>Goodfellowiella</taxon>
    </lineage>
</organism>
<dbReference type="SUPFAM" id="SSF50370">
    <property type="entry name" value="Ricin B-like lectins"/>
    <property type="match status" value="1"/>
</dbReference>
<dbReference type="Gene3D" id="2.115.10.20">
    <property type="entry name" value="Glycosyl hydrolase domain, family 43"/>
    <property type="match status" value="1"/>
</dbReference>
<evidence type="ECO:0000313" key="10">
    <source>
        <dbReference type="Proteomes" id="UP001206128"/>
    </source>
</evidence>
<dbReference type="PANTHER" id="PTHR43817:SF1">
    <property type="entry name" value="HYDROLASE, FAMILY 43, PUTATIVE (AFU_ORTHOLOGUE AFUA_3G01660)-RELATED"/>
    <property type="match status" value="1"/>
</dbReference>
<dbReference type="InterPro" id="IPR023296">
    <property type="entry name" value="Glyco_hydro_beta-prop_sf"/>
</dbReference>
<feature type="region of interest" description="Disordered" evidence="6">
    <location>
        <begin position="338"/>
        <end position="364"/>
    </location>
</feature>
<dbReference type="PROSITE" id="PS50231">
    <property type="entry name" value="RICIN_B_LECTIN"/>
    <property type="match status" value="1"/>
</dbReference>
<dbReference type="Pfam" id="PF04616">
    <property type="entry name" value="Glyco_hydro_43"/>
    <property type="match status" value="1"/>
</dbReference>
<keyword evidence="3 5" id="KW-0378">Hydrolase</keyword>
<dbReference type="PANTHER" id="PTHR43817">
    <property type="entry name" value="GLYCOSYL HYDROLASE"/>
    <property type="match status" value="1"/>
</dbReference>
<keyword evidence="2 7" id="KW-0732">Signal</keyword>